<protein>
    <recommendedName>
        <fullName evidence="2">SLH domain-containing protein</fullName>
    </recommendedName>
</protein>
<name>A0ABQ6GA49_9BACL</name>
<sequence length="719" mass="75235">MTMRKKLIVSTIAASVAATAFAGLPLSNKGLAEKLGFNTTAYAATSTFPNTEIVTQAQKLYAALVSTNGLDEVQALRTKIQALDNDANHTNLKYVAAPITSKVTAELGASFDDNDKKAVANLVLDVISFTYDANLTELETIRNTPAYRDVLTELAVGAGFSAEDVEDLTVDDIAEYFFALQDKTIDLIDGLASNPTELIAVLSDETKRTKLIKDALAALPAESLAVQQIFDAYGIDTDDVKDVVLRVQEKVGTGVIVNAGAALYTAYLKMNETTTTPPITGGGDEVVKVEIPKEVTAFIDDIKKKLAAASDAEKAVILAQAVQQATALVAKLQTFDLSGNIAVSGGQAQVQVGGSSILSAIAGIGEILKNVKALAPGVTLPPVLLNVNLGNVAQDDVKIGLNDALIQEAIKAGLGGIKLSVNGLSATLPVGGQFNGAVDFNIKKSKADSVGTDGHKAVSDVYSFGLTIGGKSVSTFEQPVTVSVPLGNVEGVDKELLSLAKIVDGKLIFQGGTVEGNLIVEHRDTFSQYVVVENKVTFTDIASVQAWAGRAIEVIAAKGAIEGKKAGVFAPKDNVTRAEFAKMLTRALDIDNSQSKENFADVKDTDWSAPYIGAAAKLGIIQGRSATKFDPNAKITRAEMATMIARALKVTKGAQDVADINAALANFKDASSISASLKAGVAFASKNGIVVGNNGKFSPNASATRAEAAVMIYRSVNFK</sequence>
<evidence type="ECO:0000259" key="2">
    <source>
        <dbReference type="PROSITE" id="PS51272"/>
    </source>
</evidence>
<feature type="chain" id="PRO_5046024422" description="SLH domain-containing protein" evidence="1">
    <location>
        <begin position="23"/>
        <end position="719"/>
    </location>
</feature>
<feature type="domain" description="SLH" evidence="2">
    <location>
        <begin position="664"/>
        <end position="719"/>
    </location>
</feature>
<accession>A0ABQ6GA49</accession>
<evidence type="ECO:0000313" key="3">
    <source>
        <dbReference type="EMBL" id="GLX67365.1"/>
    </source>
</evidence>
<dbReference type="InterPro" id="IPR001119">
    <property type="entry name" value="SLH_dom"/>
</dbReference>
<proteinExistence type="predicted"/>
<evidence type="ECO:0000313" key="4">
    <source>
        <dbReference type="Proteomes" id="UP001157114"/>
    </source>
</evidence>
<comment type="caution">
    <text evidence="3">The sequence shown here is derived from an EMBL/GenBank/DDBJ whole genome shotgun (WGS) entry which is preliminary data.</text>
</comment>
<feature type="signal peptide" evidence="1">
    <location>
        <begin position="1"/>
        <end position="22"/>
    </location>
</feature>
<dbReference type="PANTHER" id="PTHR43308:SF5">
    <property type="entry name" value="S-LAYER PROTEIN _ PEPTIDOGLYCAN ENDO-BETA-N-ACETYLGLUCOSAMINIDASE"/>
    <property type="match status" value="1"/>
</dbReference>
<keyword evidence="1" id="KW-0732">Signal</keyword>
<organism evidence="3 4">
    <name type="scientific">Paenibacillus glycanilyticus</name>
    <dbReference type="NCBI Taxonomy" id="126569"/>
    <lineage>
        <taxon>Bacteria</taxon>
        <taxon>Bacillati</taxon>
        <taxon>Bacillota</taxon>
        <taxon>Bacilli</taxon>
        <taxon>Bacillales</taxon>
        <taxon>Paenibacillaceae</taxon>
        <taxon>Paenibacillus</taxon>
    </lineage>
</organism>
<keyword evidence="4" id="KW-1185">Reference proteome</keyword>
<evidence type="ECO:0000256" key="1">
    <source>
        <dbReference type="SAM" id="SignalP"/>
    </source>
</evidence>
<reference evidence="3 4" key="1">
    <citation type="submission" date="2023-03" db="EMBL/GenBank/DDBJ databases">
        <title>Draft genome sequence of the bacteria which degrade cell wall of Tricholomamatutake.</title>
        <authorList>
            <person name="Konishi Y."/>
            <person name="Fukuta Y."/>
            <person name="Shirasaka N."/>
        </authorList>
    </citation>
    <scope>NUCLEOTIDE SEQUENCE [LARGE SCALE GENOMIC DNA]</scope>
    <source>
        <strain evidence="4">mu1</strain>
    </source>
</reference>
<gene>
    <name evidence="3" type="ORF">MU1_17100</name>
</gene>
<dbReference type="Proteomes" id="UP001157114">
    <property type="component" value="Unassembled WGS sequence"/>
</dbReference>
<feature type="domain" description="SLH" evidence="2">
    <location>
        <begin position="595"/>
        <end position="658"/>
    </location>
</feature>
<dbReference type="PANTHER" id="PTHR43308">
    <property type="entry name" value="OUTER MEMBRANE PROTEIN ALPHA-RELATED"/>
    <property type="match status" value="1"/>
</dbReference>
<feature type="domain" description="SLH" evidence="2">
    <location>
        <begin position="535"/>
        <end position="593"/>
    </location>
</feature>
<dbReference type="PROSITE" id="PS51272">
    <property type="entry name" value="SLH"/>
    <property type="match status" value="3"/>
</dbReference>
<dbReference type="EMBL" id="BSSQ01000006">
    <property type="protein sequence ID" value="GLX67365.1"/>
    <property type="molecule type" value="Genomic_DNA"/>
</dbReference>
<dbReference type="InterPro" id="IPR051465">
    <property type="entry name" value="Cell_Envelope_Struct_Comp"/>
</dbReference>
<dbReference type="Pfam" id="PF00395">
    <property type="entry name" value="SLH"/>
    <property type="match status" value="3"/>
</dbReference>